<keyword evidence="6 10" id="KW-0067">ATP-binding</keyword>
<reference evidence="10 11" key="1">
    <citation type="submission" date="2021-03" db="EMBL/GenBank/DDBJ databases">
        <title>Antimicrobial resistance genes in bacteria isolated from Japanese honey, and their potential for conferring macrolide and lincosamide resistance in the American foulbrood pathogen Paenibacillus larvae.</title>
        <authorList>
            <person name="Okamoto M."/>
            <person name="Kumagai M."/>
            <person name="Kanamori H."/>
            <person name="Takamatsu D."/>
        </authorList>
    </citation>
    <scope>NUCLEOTIDE SEQUENCE [LARGE SCALE GENOMIC DNA]</scope>
    <source>
        <strain evidence="10 11">J41TS12</strain>
    </source>
</reference>
<feature type="domain" description="ABC transporter" evidence="9">
    <location>
        <begin position="8"/>
        <end position="241"/>
    </location>
</feature>
<dbReference type="PANTHER" id="PTHR43553">
    <property type="entry name" value="HEAVY METAL TRANSPORTER"/>
    <property type="match status" value="1"/>
</dbReference>
<dbReference type="InterPro" id="IPR003439">
    <property type="entry name" value="ABC_transporter-like_ATP-bd"/>
</dbReference>
<dbReference type="PROSITE" id="PS00211">
    <property type="entry name" value="ABC_TRANSPORTER_1"/>
    <property type="match status" value="1"/>
</dbReference>
<keyword evidence="3" id="KW-0813">Transport</keyword>
<comment type="subcellular location">
    <subcellularLocation>
        <location evidence="1">Cell membrane</location>
        <topology evidence="1">Peripheral membrane protein</topology>
    </subcellularLocation>
</comment>
<evidence type="ECO:0000256" key="5">
    <source>
        <dbReference type="ARBA" id="ARBA00022741"/>
    </source>
</evidence>
<sequence length="280" mass="30957">MTEEQPAYHVQHVSFAYSPEQPVLSDLSFSILPGSWVSLVGPNGCGKSTLAKLLGGLLAVNEGKIEVQGIHLSSATIGKLRSHIGMVFQNPDNQFIGSTVEEDIAFGLESRCIPRDEMKERAYSYAERLEIGHLLSKHPAELSGGQKQRVAIAAILALEPDIIIFDEASSMLDERARGELLDILRGMKEEGRYTMISITHDAEEIMASDRAIVLSDGGIAADLTPWELFQDDQLLQACRLIAPYPVRLEKELNKLGITVPQEIRQSGEVEDRIWPLILKK</sequence>
<evidence type="ECO:0000256" key="1">
    <source>
        <dbReference type="ARBA" id="ARBA00004202"/>
    </source>
</evidence>
<dbReference type="FunFam" id="3.40.50.300:FF:000224">
    <property type="entry name" value="Energy-coupling factor transporter ATP-binding protein EcfA"/>
    <property type="match status" value="1"/>
</dbReference>
<dbReference type="Proteomes" id="UP000681162">
    <property type="component" value="Unassembled WGS sequence"/>
</dbReference>
<protein>
    <submittedName>
        <fullName evidence="10">Energy-coupling factor transporter ATP-binding protein EcfA1</fullName>
    </submittedName>
</protein>
<keyword evidence="4" id="KW-1003">Cell membrane</keyword>
<evidence type="ECO:0000256" key="3">
    <source>
        <dbReference type="ARBA" id="ARBA00022448"/>
    </source>
</evidence>
<dbReference type="Pfam" id="PF00005">
    <property type="entry name" value="ABC_tran"/>
    <property type="match status" value="1"/>
</dbReference>
<evidence type="ECO:0000256" key="4">
    <source>
        <dbReference type="ARBA" id="ARBA00022475"/>
    </source>
</evidence>
<dbReference type="PROSITE" id="PS50893">
    <property type="entry name" value="ABC_TRANSPORTER_2"/>
    <property type="match status" value="1"/>
</dbReference>
<gene>
    <name evidence="10" type="primary">ecfA1</name>
    <name evidence="10" type="ORF">J41TS12_27960</name>
</gene>
<evidence type="ECO:0000256" key="8">
    <source>
        <dbReference type="ARBA" id="ARBA00023136"/>
    </source>
</evidence>
<evidence type="ECO:0000256" key="7">
    <source>
        <dbReference type="ARBA" id="ARBA00022967"/>
    </source>
</evidence>
<name>A0A919XW16_9BACL</name>
<evidence type="ECO:0000256" key="6">
    <source>
        <dbReference type="ARBA" id="ARBA00022840"/>
    </source>
</evidence>
<organism evidence="10 11">
    <name type="scientific">Paenibacillus antibioticophila</name>
    <dbReference type="NCBI Taxonomy" id="1274374"/>
    <lineage>
        <taxon>Bacteria</taxon>
        <taxon>Bacillati</taxon>
        <taxon>Bacillota</taxon>
        <taxon>Bacilli</taxon>
        <taxon>Bacillales</taxon>
        <taxon>Paenibacillaceae</taxon>
        <taxon>Paenibacillus</taxon>
    </lineage>
</organism>
<dbReference type="AlphaFoldDB" id="A0A919XW16"/>
<evidence type="ECO:0000256" key="2">
    <source>
        <dbReference type="ARBA" id="ARBA00005417"/>
    </source>
</evidence>
<dbReference type="InterPro" id="IPR027417">
    <property type="entry name" value="P-loop_NTPase"/>
</dbReference>
<dbReference type="GO" id="GO:0043190">
    <property type="term" value="C:ATP-binding cassette (ABC) transporter complex"/>
    <property type="evidence" value="ECO:0007669"/>
    <property type="project" value="TreeGrafter"/>
</dbReference>
<dbReference type="InterPro" id="IPR015856">
    <property type="entry name" value="ABC_transpr_CbiO/EcfA_su"/>
</dbReference>
<dbReference type="SMART" id="SM00382">
    <property type="entry name" value="AAA"/>
    <property type="match status" value="1"/>
</dbReference>
<keyword evidence="7" id="KW-1278">Translocase</keyword>
<comment type="caution">
    <text evidence="10">The sequence shown here is derived from an EMBL/GenBank/DDBJ whole genome shotgun (WGS) entry which is preliminary data.</text>
</comment>
<accession>A0A919XW16</accession>
<keyword evidence="5" id="KW-0547">Nucleotide-binding</keyword>
<dbReference type="GO" id="GO:0005524">
    <property type="term" value="F:ATP binding"/>
    <property type="evidence" value="ECO:0007669"/>
    <property type="project" value="UniProtKB-KW"/>
</dbReference>
<keyword evidence="11" id="KW-1185">Reference proteome</keyword>
<evidence type="ECO:0000313" key="11">
    <source>
        <dbReference type="Proteomes" id="UP000681162"/>
    </source>
</evidence>
<dbReference type="CDD" id="cd03225">
    <property type="entry name" value="ABC_cobalt_CbiO_domain1"/>
    <property type="match status" value="1"/>
</dbReference>
<dbReference type="InterPro" id="IPR050095">
    <property type="entry name" value="ECF_ABC_transporter_ATP-bd"/>
</dbReference>
<dbReference type="EMBL" id="BORR01000009">
    <property type="protein sequence ID" value="GIO37935.1"/>
    <property type="molecule type" value="Genomic_DNA"/>
</dbReference>
<dbReference type="PANTHER" id="PTHR43553:SF24">
    <property type="entry name" value="ENERGY-COUPLING FACTOR TRANSPORTER ATP-BINDING PROTEIN ECFA1"/>
    <property type="match status" value="1"/>
</dbReference>
<dbReference type="RefSeq" id="WP_212940152.1">
    <property type="nucleotide sequence ID" value="NZ_BORR01000009.1"/>
</dbReference>
<dbReference type="GO" id="GO:0016887">
    <property type="term" value="F:ATP hydrolysis activity"/>
    <property type="evidence" value="ECO:0007669"/>
    <property type="project" value="InterPro"/>
</dbReference>
<evidence type="ECO:0000313" key="10">
    <source>
        <dbReference type="EMBL" id="GIO37935.1"/>
    </source>
</evidence>
<keyword evidence="8" id="KW-0472">Membrane</keyword>
<comment type="similarity">
    <text evidence="2">Belongs to the ABC transporter superfamily.</text>
</comment>
<evidence type="ECO:0000259" key="9">
    <source>
        <dbReference type="PROSITE" id="PS50893"/>
    </source>
</evidence>
<dbReference type="Gene3D" id="3.40.50.300">
    <property type="entry name" value="P-loop containing nucleotide triphosphate hydrolases"/>
    <property type="match status" value="1"/>
</dbReference>
<dbReference type="InterPro" id="IPR003593">
    <property type="entry name" value="AAA+_ATPase"/>
</dbReference>
<dbReference type="SUPFAM" id="SSF52540">
    <property type="entry name" value="P-loop containing nucleoside triphosphate hydrolases"/>
    <property type="match status" value="1"/>
</dbReference>
<dbReference type="GO" id="GO:0042626">
    <property type="term" value="F:ATPase-coupled transmembrane transporter activity"/>
    <property type="evidence" value="ECO:0007669"/>
    <property type="project" value="TreeGrafter"/>
</dbReference>
<proteinExistence type="inferred from homology"/>
<dbReference type="NCBIfam" id="NF010167">
    <property type="entry name" value="PRK13648.1"/>
    <property type="match status" value="1"/>
</dbReference>
<dbReference type="InterPro" id="IPR017871">
    <property type="entry name" value="ABC_transporter-like_CS"/>
</dbReference>
<dbReference type="GO" id="GO:0015087">
    <property type="term" value="F:cobalt ion transmembrane transporter activity"/>
    <property type="evidence" value="ECO:0007669"/>
    <property type="project" value="UniProtKB-ARBA"/>
</dbReference>